<keyword evidence="5" id="KW-1185">Reference proteome</keyword>
<evidence type="ECO:0000313" key="6">
    <source>
        <dbReference type="Proteomes" id="UP000247523"/>
    </source>
</evidence>
<evidence type="ECO:0000313" key="5">
    <source>
        <dbReference type="Proteomes" id="UP000216411"/>
    </source>
</evidence>
<feature type="transmembrane region" description="Helical" evidence="1">
    <location>
        <begin position="12"/>
        <end position="33"/>
    </location>
</feature>
<evidence type="ECO:0000256" key="1">
    <source>
        <dbReference type="SAM" id="Phobius"/>
    </source>
</evidence>
<dbReference type="RefSeq" id="WP_094380015.1">
    <property type="nucleotide sequence ID" value="NZ_NOKA02000002.1"/>
</dbReference>
<dbReference type="Proteomes" id="UP000216411">
    <property type="component" value="Unassembled WGS sequence"/>
</dbReference>
<reference evidence="4" key="3">
    <citation type="submission" date="2018-07" db="EMBL/GenBank/DDBJ databases">
        <authorList>
            <person name="Quirk P.G."/>
            <person name="Krulwich T.A."/>
        </authorList>
    </citation>
    <scope>NUCLEOTIDE SEQUENCE</scope>
    <source>
        <strain evidence="4">CCRI-19302</strain>
    </source>
</reference>
<dbReference type="EMBL" id="NOKA02000002">
    <property type="protein sequence ID" value="RDY32866.1"/>
    <property type="molecule type" value="Genomic_DNA"/>
</dbReference>
<dbReference type="CDD" id="cd00118">
    <property type="entry name" value="LysM"/>
    <property type="match status" value="1"/>
</dbReference>
<feature type="domain" description="LysM" evidence="2">
    <location>
        <begin position="52"/>
        <end position="103"/>
    </location>
</feature>
<gene>
    <name evidence="3" type="ORF">C8E03_101179</name>
    <name evidence="4" type="ORF">CG710_002720</name>
</gene>
<dbReference type="Proteomes" id="UP000247523">
    <property type="component" value="Unassembled WGS sequence"/>
</dbReference>
<organism evidence="3 6">
    <name type="scientific">Lachnotalea glycerini</name>
    <dbReference type="NCBI Taxonomy" id="1763509"/>
    <lineage>
        <taxon>Bacteria</taxon>
        <taxon>Bacillati</taxon>
        <taxon>Bacillota</taxon>
        <taxon>Clostridia</taxon>
        <taxon>Lachnospirales</taxon>
        <taxon>Lachnospiraceae</taxon>
        <taxon>Lachnotalea</taxon>
    </lineage>
</organism>
<comment type="caution">
    <text evidence="3">The sequence shown here is derived from an EMBL/GenBank/DDBJ whole genome shotgun (WGS) entry which is preliminary data.</text>
</comment>
<dbReference type="InterPro" id="IPR018392">
    <property type="entry name" value="LysM"/>
</dbReference>
<dbReference type="SUPFAM" id="SSF54106">
    <property type="entry name" value="LysM domain"/>
    <property type="match status" value="1"/>
</dbReference>
<dbReference type="OrthoDB" id="1716479at2"/>
<dbReference type="PROSITE" id="PS51782">
    <property type="entry name" value="LYSM"/>
    <property type="match status" value="1"/>
</dbReference>
<keyword evidence="1" id="KW-1133">Transmembrane helix</keyword>
<reference evidence="4 5" key="1">
    <citation type="journal article" date="2017" name="Genome Announc.">
        <title>Draft Genome Sequence of a Sporulating and Motile Strain of Lachnotalea glycerini Isolated from Water in Quebec City, Canada.</title>
        <authorList>
            <person name="Maheux A.F."/>
            <person name="Boudreau D.K."/>
            <person name="Berube E."/>
            <person name="Boissinot M."/>
            <person name="Raymond F."/>
            <person name="Brodeur S."/>
            <person name="Corbeil J."/>
            <person name="Isabel S."/>
            <person name="Omar R.F."/>
            <person name="Bergeron M.G."/>
        </authorList>
    </citation>
    <scope>NUCLEOTIDE SEQUENCE [LARGE SCALE GENOMIC DNA]</scope>
    <source>
        <strain evidence="4 5">CCRI-19302</strain>
    </source>
</reference>
<name>A0A255I4Y2_9FIRM</name>
<dbReference type="InterPro" id="IPR036779">
    <property type="entry name" value="LysM_dom_sf"/>
</dbReference>
<reference evidence="3 6" key="2">
    <citation type="submission" date="2018-05" db="EMBL/GenBank/DDBJ databases">
        <title>Genomic Encyclopedia of Type Strains, Phase IV (KMG-IV): sequencing the most valuable type-strain genomes for metagenomic binning, comparative biology and taxonomic classification.</title>
        <authorList>
            <person name="Goeker M."/>
        </authorList>
    </citation>
    <scope>NUCLEOTIDE SEQUENCE [LARGE SCALE GENOMIC DNA]</scope>
    <source>
        <strain evidence="3 6">DSM 28816</strain>
    </source>
</reference>
<dbReference type="AlphaFoldDB" id="A0A255I4Y2"/>
<dbReference type="Pfam" id="PF01476">
    <property type="entry name" value="LysM"/>
    <property type="match status" value="1"/>
</dbReference>
<sequence length="112" mass="13157">MNRTVKQLNSQQFYIITITVCLILAILITYGSFISIAKNRVESELIYNKYYTSIQIQKGDTLWELADNYITSEYNSYNDYIDEVKNINSLESDKIHEGQYLTVPYYSSKRLD</sequence>
<proteinExistence type="predicted"/>
<keyword evidence="1" id="KW-0812">Transmembrane</keyword>
<evidence type="ECO:0000313" key="4">
    <source>
        <dbReference type="EMBL" id="RDY32866.1"/>
    </source>
</evidence>
<dbReference type="EMBL" id="QICS01000001">
    <property type="protein sequence ID" value="PXV95550.1"/>
    <property type="molecule type" value="Genomic_DNA"/>
</dbReference>
<dbReference type="SMART" id="SM00257">
    <property type="entry name" value="LysM"/>
    <property type="match status" value="1"/>
</dbReference>
<dbReference type="Gene3D" id="3.10.350.10">
    <property type="entry name" value="LysM domain"/>
    <property type="match status" value="1"/>
</dbReference>
<protein>
    <submittedName>
        <fullName evidence="3">LysM domain-containing protein</fullName>
    </submittedName>
    <submittedName>
        <fullName evidence="4">LysM peptidoglycan-binding domain-containing protein</fullName>
    </submittedName>
</protein>
<keyword evidence="1" id="KW-0472">Membrane</keyword>
<evidence type="ECO:0000259" key="2">
    <source>
        <dbReference type="PROSITE" id="PS51782"/>
    </source>
</evidence>
<accession>A0A255I4Y2</accession>
<evidence type="ECO:0000313" key="3">
    <source>
        <dbReference type="EMBL" id="PXV95550.1"/>
    </source>
</evidence>